<dbReference type="SUPFAM" id="SSF88659">
    <property type="entry name" value="Sigma3 and sigma4 domains of RNA polymerase sigma factors"/>
    <property type="match status" value="1"/>
</dbReference>
<dbReference type="GO" id="GO:0003677">
    <property type="term" value="F:DNA binding"/>
    <property type="evidence" value="ECO:0007669"/>
    <property type="project" value="InterPro"/>
</dbReference>
<dbReference type="PANTHER" id="PTHR43133">
    <property type="entry name" value="RNA POLYMERASE ECF-TYPE SIGMA FACTO"/>
    <property type="match status" value="1"/>
</dbReference>
<dbReference type="AlphaFoldDB" id="D1CEM4"/>
<evidence type="ECO:0000256" key="2">
    <source>
        <dbReference type="ARBA" id="ARBA00023015"/>
    </source>
</evidence>
<evidence type="ECO:0000313" key="8">
    <source>
        <dbReference type="Proteomes" id="UP000000323"/>
    </source>
</evidence>
<organism evidence="7 8">
    <name type="scientific">Thermobaculum terrenum (strain ATCC BAA-798 / CCMEE 7001 / YNP1)</name>
    <dbReference type="NCBI Taxonomy" id="525904"/>
    <lineage>
        <taxon>Bacteria</taxon>
        <taxon>Bacillati</taxon>
        <taxon>Chloroflexota</taxon>
        <taxon>Chloroflexia</taxon>
        <taxon>Candidatus Thermobaculales</taxon>
        <taxon>Candidatus Thermobaculaceae</taxon>
        <taxon>Thermobaculum</taxon>
    </lineage>
</organism>
<evidence type="ECO:0000256" key="3">
    <source>
        <dbReference type="ARBA" id="ARBA00023082"/>
    </source>
</evidence>
<dbReference type="InterPro" id="IPR039425">
    <property type="entry name" value="RNA_pol_sigma-70-like"/>
</dbReference>
<comment type="similarity">
    <text evidence="1">Belongs to the sigma-70 factor family. ECF subfamily.</text>
</comment>
<keyword evidence="8" id="KW-1185">Reference proteome</keyword>
<keyword evidence="2" id="KW-0805">Transcription regulation</keyword>
<keyword evidence="3" id="KW-0731">Sigma factor</keyword>
<evidence type="ECO:0000256" key="1">
    <source>
        <dbReference type="ARBA" id="ARBA00010641"/>
    </source>
</evidence>
<dbReference type="Pfam" id="PF04542">
    <property type="entry name" value="Sigma70_r2"/>
    <property type="match status" value="1"/>
</dbReference>
<evidence type="ECO:0000259" key="6">
    <source>
        <dbReference type="Pfam" id="PF08281"/>
    </source>
</evidence>
<evidence type="ECO:0000313" key="7">
    <source>
        <dbReference type="EMBL" id="ACZ41380.1"/>
    </source>
</evidence>
<dbReference type="CDD" id="cd06171">
    <property type="entry name" value="Sigma70_r4"/>
    <property type="match status" value="1"/>
</dbReference>
<dbReference type="SUPFAM" id="SSF88946">
    <property type="entry name" value="Sigma2 domain of RNA polymerase sigma factors"/>
    <property type="match status" value="1"/>
</dbReference>
<dbReference type="Pfam" id="PF08281">
    <property type="entry name" value="Sigma70_r4_2"/>
    <property type="match status" value="1"/>
</dbReference>
<dbReference type="PANTHER" id="PTHR43133:SF51">
    <property type="entry name" value="RNA POLYMERASE SIGMA FACTOR"/>
    <property type="match status" value="1"/>
</dbReference>
<proteinExistence type="inferred from homology"/>
<dbReference type="eggNOG" id="COG1595">
    <property type="taxonomic scope" value="Bacteria"/>
</dbReference>
<dbReference type="RefSeq" id="WP_012874415.1">
    <property type="nucleotide sequence ID" value="NC_013525.1"/>
</dbReference>
<dbReference type="InterPro" id="IPR013325">
    <property type="entry name" value="RNA_pol_sigma_r2"/>
</dbReference>
<dbReference type="NCBIfam" id="TIGR02937">
    <property type="entry name" value="sigma70-ECF"/>
    <property type="match status" value="1"/>
</dbReference>
<dbReference type="Gene3D" id="1.10.10.10">
    <property type="entry name" value="Winged helix-like DNA-binding domain superfamily/Winged helix DNA-binding domain"/>
    <property type="match status" value="1"/>
</dbReference>
<accession>D1CEM4</accession>
<dbReference type="InterPro" id="IPR013249">
    <property type="entry name" value="RNA_pol_sigma70_r4_t2"/>
</dbReference>
<dbReference type="GO" id="GO:0006352">
    <property type="term" value="P:DNA-templated transcription initiation"/>
    <property type="evidence" value="ECO:0007669"/>
    <property type="project" value="InterPro"/>
</dbReference>
<keyword evidence="4" id="KW-0804">Transcription</keyword>
<name>D1CEM4_THET1</name>
<dbReference type="Gene3D" id="1.10.1740.10">
    <property type="match status" value="1"/>
</dbReference>
<evidence type="ECO:0000259" key="5">
    <source>
        <dbReference type="Pfam" id="PF04542"/>
    </source>
</evidence>
<dbReference type="InterPro" id="IPR013324">
    <property type="entry name" value="RNA_pol_sigma_r3/r4-like"/>
</dbReference>
<gene>
    <name evidence="7" type="ordered locus">Tter_0459</name>
</gene>
<evidence type="ECO:0000256" key="4">
    <source>
        <dbReference type="ARBA" id="ARBA00023163"/>
    </source>
</evidence>
<dbReference type="InterPro" id="IPR014284">
    <property type="entry name" value="RNA_pol_sigma-70_dom"/>
</dbReference>
<feature type="domain" description="RNA polymerase sigma-70 region 2" evidence="5">
    <location>
        <begin position="26"/>
        <end position="86"/>
    </location>
</feature>
<dbReference type="EMBL" id="CP001825">
    <property type="protein sequence ID" value="ACZ41380.1"/>
    <property type="molecule type" value="Genomic_DNA"/>
</dbReference>
<dbReference type="InterPro" id="IPR007627">
    <property type="entry name" value="RNA_pol_sigma70_r2"/>
</dbReference>
<dbReference type="Proteomes" id="UP000000323">
    <property type="component" value="Chromosome 1"/>
</dbReference>
<reference evidence="8" key="1">
    <citation type="journal article" date="2010" name="Stand. Genomic Sci.">
        <title>Complete genome sequence of 'Thermobaculum terrenum' type strain (YNP1).</title>
        <authorList>
            <person name="Kiss H."/>
            <person name="Cleland D."/>
            <person name="Lapidus A."/>
            <person name="Lucas S."/>
            <person name="Glavina Del Rio T."/>
            <person name="Nolan M."/>
            <person name="Tice H."/>
            <person name="Han C."/>
            <person name="Goodwin L."/>
            <person name="Pitluck S."/>
            <person name="Liolios K."/>
            <person name="Ivanova N."/>
            <person name="Mavromatis K."/>
            <person name="Ovchinnikova G."/>
            <person name="Pati A."/>
            <person name="Chen A."/>
            <person name="Palaniappan K."/>
            <person name="Land M."/>
            <person name="Hauser L."/>
            <person name="Chang Y."/>
            <person name="Jeffries C."/>
            <person name="Lu M."/>
            <person name="Brettin T."/>
            <person name="Detter J."/>
            <person name="Goker M."/>
            <person name="Tindall B."/>
            <person name="Beck B."/>
            <person name="McDermott T."/>
            <person name="Woyke T."/>
            <person name="Bristow J."/>
            <person name="Eisen J."/>
            <person name="Markowitz V."/>
            <person name="Hugenholtz P."/>
            <person name="Kyrpides N."/>
            <person name="Klenk H."/>
            <person name="Cheng J."/>
        </authorList>
    </citation>
    <scope>NUCLEOTIDE SEQUENCE [LARGE SCALE GENOMIC DNA]</scope>
    <source>
        <strain evidence="8">ATCC BAA-798 / YNP1</strain>
    </source>
</reference>
<dbReference type="GO" id="GO:0016987">
    <property type="term" value="F:sigma factor activity"/>
    <property type="evidence" value="ECO:0007669"/>
    <property type="project" value="UniProtKB-KW"/>
</dbReference>
<protein>
    <submittedName>
        <fullName evidence="7">RNA polymerase, sigma-24 subunit, ECF subfamily</fullName>
    </submittedName>
</protein>
<dbReference type="KEGG" id="ttr:Tter_0459"/>
<dbReference type="STRING" id="525904.Tter_0459"/>
<dbReference type="OrthoDB" id="9789355at2"/>
<dbReference type="InterPro" id="IPR036388">
    <property type="entry name" value="WH-like_DNA-bd_sf"/>
</dbReference>
<dbReference type="HOGENOM" id="CLU_047691_3_4_0"/>
<feature type="domain" description="RNA polymerase sigma factor 70 region 4 type 2" evidence="6">
    <location>
        <begin position="117"/>
        <end position="166"/>
    </location>
</feature>
<sequence length="177" mass="20517">MALIDMAEAKEIQVDEFERIFLSYWEEIYLYLYRMLRDSQEAEDAAQETFLKLYSRPPAANSNYRAWLYKVASREGLNRIRSNNRRTRLISKIKSLWSNEVAPDTTDIVLANAESVEVRDILARMRPQYAQVLLLRHHGLSYDEISKVTGISKNSVGTILVRAEKQFATLLERGEGK</sequence>